<reference evidence="1 2" key="1">
    <citation type="journal article" date="2021" name="Commun. Biol.">
        <title>The genome of Shorea leprosula (Dipterocarpaceae) highlights the ecological relevance of drought in aseasonal tropical rainforests.</title>
        <authorList>
            <person name="Ng K.K.S."/>
            <person name="Kobayashi M.J."/>
            <person name="Fawcett J.A."/>
            <person name="Hatakeyama M."/>
            <person name="Paape T."/>
            <person name="Ng C.H."/>
            <person name="Ang C.C."/>
            <person name="Tnah L.H."/>
            <person name="Lee C.T."/>
            <person name="Nishiyama T."/>
            <person name="Sese J."/>
            <person name="O'Brien M.J."/>
            <person name="Copetti D."/>
            <person name="Mohd Noor M.I."/>
            <person name="Ong R.C."/>
            <person name="Putra M."/>
            <person name="Sireger I.Z."/>
            <person name="Indrioko S."/>
            <person name="Kosugi Y."/>
            <person name="Izuno A."/>
            <person name="Isagi Y."/>
            <person name="Lee S.L."/>
            <person name="Shimizu K.K."/>
        </authorList>
    </citation>
    <scope>NUCLEOTIDE SEQUENCE [LARGE SCALE GENOMIC DNA]</scope>
    <source>
        <strain evidence="1">214</strain>
    </source>
</reference>
<evidence type="ECO:0000313" key="1">
    <source>
        <dbReference type="EMBL" id="GKU90808.1"/>
    </source>
</evidence>
<name>A0AAV5HYK2_9ROSI</name>
<comment type="caution">
    <text evidence="1">The sequence shown here is derived from an EMBL/GenBank/DDBJ whole genome shotgun (WGS) entry which is preliminary data.</text>
</comment>
<dbReference type="EMBL" id="BPVZ01000004">
    <property type="protein sequence ID" value="GKU90808.1"/>
    <property type="molecule type" value="Genomic_DNA"/>
</dbReference>
<gene>
    <name evidence="1" type="ORF">SLEP1_g4759</name>
</gene>
<sequence>MTSARIPKALIFAPKPCTTTCDMLYTFSNMGFSPLSAHRNLVSVSLFPKLVCWSNPSPIKVNFELAREKEMDNWRQL</sequence>
<organism evidence="1 2">
    <name type="scientific">Rubroshorea leprosula</name>
    <dbReference type="NCBI Taxonomy" id="152421"/>
    <lineage>
        <taxon>Eukaryota</taxon>
        <taxon>Viridiplantae</taxon>
        <taxon>Streptophyta</taxon>
        <taxon>Embryophyta</taxon>
        <taxon>Tracheophyta</taxon>
        <taxon>Spermatophyta</taxon>
        <taxon>Magnoliopsida</taxon>
        <taxon>eudicotyledons</taxon>
        <taxon>Gunneridae</taxon>
        <taxon>Pentapetalae</taxon>
        <taxon>rosids</taxon>
        <taxon>malvids</taxon>
        <taxon>Malvales</taxon>
        <taxon>Dipterocarpaceae</taxon>
        <taxon>Rubroshorea</taxon>
    </lineage>
</organism>
<keyword evidence="2" id="KW-1185">Reference proteome</keyword>
<proteinExistence type="predicted"/>
<dbReference type="AlphaFoldDB" id="A0AAV5HYK2"/>
<protein>
    <submittedName>
        <fullName evidence="1">Uncharacterized protein</fullName>
    </submittedName>
</protein>
<evidence type="ECO:0000313" key="2">
    <source>
        <dbReference type="Proteomes" id="UP001054252"/>
    </source>
</evidence>
<accession>A0AAV5HYK2</accession>
<dbReference type="Proteomes" id="UP001054252">
    <property type="component" value="Unassembled WGS sequence"/>
</dbReference>